<reference evidence="3 4" key="1">
    <citation type="journal article" date="2019" name="Int. J. Syst. Evol. Microbiol.">
        <title>The Global Catalogue of Microorganisms (GCM) 10K type strain sequencing project: providing services to taxonomists for standard genome sequencing and annotation.</title>
        <authorList>
            <consortium name="The Broad Institute Genomics Platform"/>
            <consortium name="The Broad Institute Genome Sequencing Center for Infectious Disease"/>
            <person name="Wu L."/>
            <person name="Ma J."/>
        </authorList>
    </citation>
    <scope>NUCLEOTIDE SEQUENCE [LARGE SCALE GENOMIC DNA]</scope>
    <source>
        <strain evidence="3 4">JCM 14718</strain>
    </source>
</reference>
<feature type="chain" id="PRO_5046531174" description="DUF2334 domain-containing protein" evidence="2">
    <location>
        <begin position="33"/>
        <end position="608"/>
    </location>
</feature>
<comment type="caution">
    <text evidence="3">The sequence shown here is derived from an EMBL/GenBank/DDBJ whole genome shotgun (WGS) entry which is preliminary data.</text>
</comment>
<evidence type="ECO:0000256" key="2">
    <source>
        <dbReference type="SAM" id="SignalP"/>
    </source>
</evidence>
<keyword evidence="2" id="KW-0732">Signal</keyword>
<organism evidence="3 4">
    <name type="scientific">Fodinicola feengrottensis</name>
    <dbReference type="NCBI Taxonomy" id="435914"/>
    <lineage>
        <taxon>Bacteria</taxon>
        <taxon>Bacillati</taxon>
        <taxon>Actinomycetota</taxon>
        <taxon>Actinomycetes</taxon>
        <taxon>Mycobacteriales</taxon>
        <taxon>Fodinicola</taxon>
    </lineage>
</organism>
<gene>
    <name evidence="3" type="ORF">GCM10009765_52780</name>
</gene>
<evidence type="ECO:0000313" key="3">
    <source>
        <dbReference type="EMBL" id="GAA1696900.1"/>
    </source>
</evidence>
<sequence length="608" mass="64670">MKGIVRKHRVAIGIVAMSAVALMVTTLTGANASATADRKTTPAAPSGQETTQSLPAPPRPAAVKPATANPIPKRSNQPRLAVHPAAFGAGKAQVATAAATAATTSGGAAPGASTTQKTLILYDSTGQWGWLGEAYAVNAANLVSHGSPYVMQPVSKYTAGQMAAYTGVIYIGSTYDEPVPLAFLDDVLSGSRPVLWMNDNIWQLTARAADFGTQYGWNWQQFDFATTPIVTYKGVALQRDPLAAPSGLLATTVLDPTKATVLATATRTDGSTLPWAIRGGNLTYIGEIPFSYVGSTDRYFAAADLVGQIANPAQVSRKRALVRIEDVSADDDPAQLRQVADYLFAQGVPFSVAVIPQYKDPNGYYNNGKAVNKSLLQVPALISALRYMQSKGGTIIMHGYTHQYSNVANPYDAVSADDFEFYRSHIDASNNVVYDGPVAGDSASWAQGRITSAKLNFLLAGLSQPTIFEPPHYAASAADYQAFQQTFGKRYDRGLYFGGYCPNGACGTGTPDYTKIYGQYFPYLVKDIYGSTVIPEDLGNIEPVPLNNHPARLPADILASAAGMSVVTDGVQSFFYHPYLGTSYLQQIVPGIKGMGYQFVSPATVLAG</sequence>
<proteinExistence type="predicted"/>
<dbReference type="InterPro" id="IPR018763">
    <property type="entry name" value="DUF2334"/>
</dbReference>
<name>A0ABN2I167_9ACTN</name>
<dbReference type="Proteomes" id="UP001500618">
    <property type="component" value="Unassembled WGS sequence"/>
</dbReference>
<keyword evidence="4" id="KW-1185">Reference proteome</keyword>
<dbReference type="Pfam" id="PF10096">
    <property type="entry name" value="DUF2334"/>
    <property type="match status" value="1"/>
</dbReference>
<protein>
    <recommendedName>
        <fullName evidence="5">DUF2334 domain-containing protein</fullName>
    </recommendedName>
</protein>
<feature type="region of interest" description="Disordered" evidence="1">
    <location>
        <begin position="32"/>
        <end position="77"/>
    </location>
</feature>
<dbReference type="CDD" id="cd10923">
    <property type="entry name" value="CE4_COG5298"/>
    <property type="match status" value="1"/>
</dbReference>
<evidence type="ECO:0000256" key="1">
    <source>
        <dbReference type="SAM" id="MobiDB-lite"/>
    </source>
</evidence>
<dbReference type="RefSeq" id="WP_344313121.1">
    <property type="nucleotide sequence ID" value="NZ_BAAANY010000020.1"/>
</dbReference>
<evidence type="ECO:0008006" key="5">
    <source>
        <dbReference type="Google" id="ProtNLM"/>
    </source>
</evidence>
<accession>A0ABN2I167</accession>
<dbReference type="EMBL" id="BAAANY010000020">
    <property type="protein sequence ID" value="GAA1696900.1"/>
    <property type="molecule type" value="Genomic_DNA"/>
</dbReference>
<feature type="signal peptide" evidence="2">
    <location>
        <begin position="1"/>
        <end position="32"/>
    </location>
</feature>
<evidence type="ECO:0000313" key="4">
    <source>
        <dbReference type="Proteomes" id="UP001500618"/>
    </source>
</evidence>